<dbReference type="PANTHER" id="PTHR33164">
    <property type="entry name" value="TRANSCRIPTIONAL REGULATOR, MARR FAMILY"/>
    <property type="match status" value="1"/>
</dbReference>
<dbReference type="PROSITE" id="PS50995">
    <property type="entry name" value="HTH_MARR_2"/>
    <property type="match status" value="1"/>
</dbReference>
<gene>
    <name evidence="3" type="ORF">BIV57_17125</name>
</gene>
<dbReference type="Gene3D" id="1.10.10.10">
    <property type="entry name" value="Winged helix-like DNA-binding domain superfamily/Winged helix DNA-binding domain"/>
    <property type="match status" value="1"/>
</dbReference>
<dbReference type="InterPro" id="IPR039422">
    <property type="entry name" value="MarR/SlyA-like"/>
</dbReference>
<organism evidence="3 4">
    <name type="scientific">Mangrovactinospora gilvigrisea</name>
    <dbReference type="NCBI Taxonomy" id="1428644"/>
    <lineage>
        <taxon>Bacteria</taxon>
        <taxon>Bacillati</taxon>
        <taxon>Actinomycetota</taxon>
        <taxon>Actinomycetes</taxon>
        <taxon>Kitasatosporales</taxon>
        <taxon>Streptomycetaceae</taxon>
        <taxon>Mangrovactinospora</taxon>
    </lineage>
</organism>
<feature type="compositionally biased region" description="Basic and acidic residues" evidence="1">
    <location>
        <begin position="167"/>
        <end position="182"/>
    </location>
</feature>
<evidence type="ECO:0000313" key="3">
    <source>
        <dbReference type="EMBL" id="OIV36295.1"/>
    </source>
</evidence>
<dbReference type="InterPro" id="IPR036390">
    <property type="entry name" value="WH_DNA-bd_sf"/>
</dbReference>
<accession>A0A1J7BC77</accession>
<reference evidence="3 4" key="1">
    <citation type="submission" date="2016-10" db="EMBL/GenBank/DDBJ databases">
        <title>Genome sequence of Streptomyces gilvigriseus MUSC 26.</title>
        <authorList>
            <person name="Lee L.-H."/>
            <person name="Ser H.-L."/>
        </authorList>
    </citation>
    <scope>NUCLEOTIDE SEQUENCE [LARGE SCALE GENOMIC DNA]</scope>
    <source>
        <strain evidence="3 4">MUSC 26</strain>
    </source>
</reference>
<comment type="caution">
    <text evidence="3">The sequence shown here is derived from an EMBL/GenBank/DDBJ whole genome shotgun (WGS) entry which is preliminary data.</text>
</comment>
<feature type="domain" description="HTH marR-type" evidence="2">
    <location>
        <begin position="25"/>
        <end position="162"/>
    </location>
</feature>
<dbReference type="EMBL" id="MLCF01000103">
    <property type="protein sequence ID" value="OIV36295.1"/>
    <property type="molecule type" value="Genomic_DNA"/>
</dbReference>
<evidence type="ECO:0000259" key="2">
    <source>
        <dbReference type="PROSITE" id="PS50995"/>
    </source>
</evidence>
<dbReference type="AlphaFoldDB" id="A0A1J7BC77"/>
<dbReference type="InterPro" id="IPR000835">
    <property type="entry name" value="HTH_MarR-typ"/>
</dbReference>
<feature type="region of interest" description="Disordered" evidence="1">
    <location>
        <begin position="163"/>
        <end position="189"/>
    </location>
</feature>
<dbReference type="PANTHER" id="PTHR33164:SF57">
    <property type="entry name" value="MARR-FAMILY TRANSCRIPTIONAL REGULATOR"/>
    <property type="match status" value="1"/>
</dbReference>
<feature type="region of interest" description="Disordered" evidence="1">
    <location>
        <begin position="1"/>
        <end position="23"/>
    </location>
</feature>
<dbReference type="Proteomes" id="UP000243342">
    <property type="component" value="Unassembled WGS sequence"/>
</dbReference>
<dbReference type="PRINTS" id="PR00598">
    <property type="entry name" value="HTHMARR"/>
</dbReference>
<evidence type="ECO:0000256" key="1">
    <source>
        <dbReference type="SAM" id="MobiDB-lite"/>
    </source>
</evidence>
<dbReference type="GO" id="GO:0003700">
    <property type="term" value="F:DNA-binding transcription factor activity"/>
    <property type="evidence" value="ECO:0007669"/>
    <property type="project" value="InterPro"/>
</dbReference>
<dbReference type="GO" id="GO:0006950">
    <property type="term" value="P:response to stress"/>
    <property type="evidence" value="ECO:0007669"/>
    <property type="project" value="TreeGrafter"/>
</dbReference>
<protein>
    <recommendedName>
        <fullName evidence="2">HTH marR-type domain-containing protein</fullName>
    </recommendedName>
</protein>
<name>A0A1J7BC77_9ACTN</name>
<keyword evidence="4" id="KW-1185">Reference proteome</keyword>
<dbReference type="SMART" id="SM00347">
    <property type="entry name" value="HTH_MARR"/>
    <property type="match status" value="1"/>
</dbReference>
<evidence type="ECO:0000313" key="4">
    <source>
        <dbReference type="Proteomes" id="UP000243342"/>
    </source>
</evidence>
<sequence>MCRVAEPHNRSTPSPGEPDAPDAPAEELLHALGLYSYAITRSRTHERLIEEAGIAVERAGVSMLRTLRTQREPVRLSDLADLLLVRPPHVTRQVTRLEAAGLVQRTRDPGDQRAQRVELTRRGRAAVDRYHRAVLDSLAGALEGETAQDVRTAARILSKLSVAARPARPEPARRADRADRAGRPARPKG</sequence>
<dbReference type="STRING" id="1428644.BIV57_17125"/>
<dbReference type="SUPFAM" id="SSF46785">
    <property type="entry name" value="Winged helix' DNA-binding domain"/>
    <property type="match status" value="1"/>
</dbReference>
<dbReference type="Pfam" id="PF01047">
    <property type="entry name" value="MarR"/>
    <property type="match status" value="1"/>
</dbReference>
<proteinExistence type="predicted"/>
<dbReference type="InterPro" id="IPR036388">
    <property type="entry name" value="WH-like_DNA-bd_sf"/>
</dbReference>